<sequence length="251" mass="27511">MLQAYDDFDFNTAALIRDALPPVIPRTMRPSIKVYRYAIDTPCTYKFSIHAMDDIWSGRAVGIGESLPVDPVHIALHLGMRPSHPGYCIEARARKEGYEKSGEDGLPFPAQMIEAGGPWAELPDWLYSDFDMNALKDALSETLPVSIFYFFWYCVVVIGTSGGNADLSTPPLQEVDVVVSQNAGAYFCEFELWSSLANGLLKHGSRDAIFLHVPKDRSAAAIDTGANVAIEVIKAAVAQMESRRGRHSAGA</sequence>
<dbReference type="EMBL" id="JANAKD010000521">
    <property type="protein sequence ID" value="KAJ3493112.1"/>
    <property type="molecule type" value="Genomic_DNA"/>
</dbReference>
<proteinExistence type="predicted"/>
<protein>
    <submittedName>
        <fullName evidence="1">Uncharacterized protein</fullName>
    </submittedName>
</protein>
<keyword evidence="2" id="KW-1185">Reference proteome</keyword>
<gene>
    <name evidence="1" type="ORF">NLG97_g4941</name>
</gene>
<evidence type="ECO:0000313" key="2">
    <source>
        <dbReference type="Proteomes" id="UP001148737"/>
    </source>
</evidence>
<accession>A0ACC1QVK4</accession>
<name>A0ACC1QVK4_9HYPO</name>
<comment type="caution">
    <text evidence="1">The sequence shown here is derived from an EMBL/GenBank/DDBJ whole genome shotgun (WGS) entry which is preliminary data.</text>
</comment>
<dbReference type="Proteomes" id="UP001148737">
    <property type="component" value="Unassembled WGS sequence"/>
</dbReference>
<evidence type="ECO:0000313" key="1">
    <source>
        <dbReference type="EMBL" id="KAJ3493112.1"/>
    </source>
</evidence>
<reference evidence="1" key="1">
    <citation type="submission" date="2022-07" db="EMBL/GenBank/DDBJ databases">
        <title>Genome Sequence of Lecanicillium saksenae.</title>
        <authorList>
            <person name="Buettner E."/>
        </authorList>
    </citation>
    <scope>NUCLEOTIDE SEQUENCE</scope>
    <source>
        <strain evidence="1">VT-O1</strain>
    </source>
</reference>
<organism evidence="1 2">
    <name type="scientific">Lecanicillium saksenae</name>
    <dbReference type="NCBI Taxonomy" id="468837"/>
    <lineage>
        <taxon>Eukaryota</taxon>
        <taxon>Fungi</taxon>
        <taxon>Dikarya</taxon>
        <taxon>Ascomycota</taxon>
        <taxon>Pezizomycotina</taxon>
        <taxon>Sordariomycetes</taxon>
        <taxon>Hypocreomycetidae</taxon>
        <taxon>Hypocreales</taxon>
        <taxon>Cordycipitaceae</taxon>
        <taxon>Lecanicillium</taxon>
    </lineage>
</organism>